<evidence type="ECO:0000256" key="6">
    <source>
        <dbReference type="ARBA" id="ARBA00022842"/>
    </source>
</evidence>
<evidence type="ECO:0000256" key="3">
    <source>
        <dbReference type="ARBA" id="ARBA00013242"/>
    </source>
</evidence>
<keyword evidence="5 15" id="KW-0812">Transmembrane</keyword>
<dbReference type="GO" id="GO:0004427">
    <property type="term" value="F:inorganic diphosphate phosphatase activity"/>
    <property type="evidence" value="ECO:0007669"/>
    <property type="project" value="InterPro"/>
</dbReference>
<dbReference type="GO" id="GO:0016020">
    <property type="term" value="C:membrane"/>
    <property type="evidence" value="ECO:0007669"/>
    <property type="project" value="InterPro"/>
</dbReference>
<evidence type="ECO:0000256" key="8">
    <source>
        <dbReference type="ARBA" id="ARBA00022989"/>
    </source>
</evidence>
<dbReference type="GO" id="GO:0012505">
    <property type="term" value="C:endomembrane system"/>
    <property type="evidence" value="ECO:0007669"/>
    <property type="project" value="UniProtKB-SubCell"/>
</dbReference>
<name>A0A1S4DDH6_TOBAC</name>
<accession>A0A1S4DDH6</accession>
<evidence type="ECO:0000256" key="7">
    <source>
        <dbReference type="ARBA" id="ARBA00022967"/>
    </source>
</evidence>
<evidence type="ECO:0000313" key="17">
    <source>
        <dbReference type="RefSeq" id="XP_016511461.1"/>
    </source>
</evidence>
<dbReference type="PANTHER" id="PTHR31998">
    <property type="entry name" value="K(+)-INSENSITIVE PYROPHOSPHATE-ENERGIZED PROTON PUMP"/>
    <property type="match status" value="1"/>
</dbReference>
<evidence type="ECO:0000256" key="10">
    <source>
        <dbReference type="ARBA" id="ARBA00023065"/>
    </source>
</evidence>
<evidence type="ECO:0000256" key="12">
    <source>
        <dbReference type="ARBA" id="ARBA00023136"/>
    </source>
</evidence>
<evidence type="ECO:0000256" key="11">
    <source>
        <dbReference type="ARBA" id="ARBA00023125"/>
    </source>
</evidence>
<evidence type="ECO:0000256" key="9">
    <source>
        <dbReference type="ARBA" id="ARBA00023015"/>
    </source>
</evidence>
<dbReference type="Gene3D" id="2.40.330.10">
    <property type="entry name" value="DNA-binding pseudobarrel domain"/>
    <property type="match status" value="1"/>
</dbReference>
<evidence type="ECO:0000256" key="13">
    <source>
        <dbReference type="ARBA" id="ARBA00023163"/>
    </source>
</evidence>
<sequence length="172" mass="19355">MAFARKYWQNDSFLKLWRGKGSWSVKCKFGQQYAFFTSGWTTFVEENHLKVGNVCAFEYIKNPSSVRLKVSHFGGEDISSHRPLTKVSMAPFYVGSPLTMDGSYLRLHVLGKGSWRVNGVALVSLALFGAFVSRAETSTVYILTPKVFTGLIVGVMLPYWISAMTMKRVLSF</sequence>
<evidence type="ECO:0000256" key="2">
    <source>
        <dbReference type="ARBA" id="ARBA00004127"/>
    </source>
</evidence>
<dbReference type="GO" id="GO:0005634">
    <property type="term" value="C:nucleus"/>
    <property type="evidence" value="ECO:0007669"/>
    <property type="project" value="UniProtKB-SubCell"/>
</dbReference>
<dbReference type="CDD" id="cd10017">
    <property type="entry name" value="B3_DNA"/>
    <property type="match status" value="1"/>
</dbReference>
<evidence type="ECO:0000256" key="15">
    <source>
        <dbReference type="SAM" id="Phobius"/>
    </source>
</evidence>
<dbReference type="Pfam" id="PF03030">
    <property type="entry name" value="H_PPase"/>
    <property type="match status" value="1"/>
</dbReference>
<dbReference type="RefSeq" id="XP_016511461.1">
    <property type="nucleotide sequence ID" value="XM_016655975.1"/>
</dbReference>
<evidence type="ECO:0000256" key="5">
    <source>
        <dbReference type="ARBA" id="ARBA00022692"/>
    </source>
</evidence>
<keyword evidence="13" id="KW-0804">Transcription</keyword>
<dbReference type="GO" id="GO:0009678">
    <property type="term" value="F:diphosphate hydrolysis-driven proton transmembrane transporter activity"/>
    <property type="evidence" value="ECO:0007669"/>
    <property type="project" value="UniProtKB-EC"/>
</dbReference>
<keyword evidence="11" id="KW-0238">DNA-binding</keyword>
<keyword evidence="9" id="KW-0805">Transcription regulation</keyword>
<feature type="transmembrane region" description="Helical" evidence="15">
    <location>
        <begin position="115"/>
        <end position="133"/>
    </location>
</feature>
<dbReference type="GO" id="GO:0003677">
    <property type="term" value="F:DNA binding"/>
    <property type="evidence" value="ECO:0007669"/>
    <property type="project" value="UniProtKB-KW"/>
</dbReference>
<keyword evidence="7" id="KW-1278">Translocase</keyword>
<evidence type="ECO:0000256" key="14">
    <source>
        <dbReference type="ARBA" id="ARBA00023242"/>
    </source>
</evidence>
<dbReference type="InterPro" id="IPR004131">
    <property type="entry name" value="PPase-energised_H-pump"/>
</dbReference>
<comment type="subcellular location">
    <subcellularLocation>
        <location evidence="2">Endomembrane system</location>
        <topology evidence="2">Multi-pass membrane protein</topology>
    </subcellularLocation>
    <subcellularLocation>
        <location evidence="1">Nucleus</location>
    </subcellularLocation>
</comment>
<dbReference type="Pfam" id="PF02362">
    <property type="entry name" value="B3"/>
    <property type="match status" value="1"/>
</dbReference>
<dbReference type="SMR" id="A0A1S4DDH6"/>
<keyword evidence="8 15" id="KW-1133">Transmembrane helix</keyword>
<dbReference type="AlphaFoldDB" id="A0A1S4DDH6"/>
<keyword evidence="10" id="KW-0406">Ion transport</keyword>
<dbReference type="EC" id="7.1.3.1" evidence="3"/>
<feature type="transmembrane region" description="Helical" evidence="15">
    <location>
        <begin position="139"/>
        <end position="161"/>
    </location>
</feature>
<dbReference type="PROSITE" id="PS50863">
    <property type="entry name" value="B3"/>
    <property type="match status" value="1"/>
</dbReference>
<protein>
    <recommendedName>
        <fullName evidence="3">H(+)-exporting diphosphatase</fullName>
        <ecNumber evidence="3">7.1.3.1</ecNumber>
    </recommendedName>
</protein>
<dbReference type="KEGG" id="nta:107828625"/>
<keyword evidence="6" id="KW-0460">Magnesium</keyword>
<evidence type="ECO:0000256" key="4">
    <source>
        <dbReference type="ARBA" id="ARBA00022448"/>
    </source>
</evidence>
<gene>
    <name evidence="17" type="primary">LOC107828625</name>
</gene>
<dbReference type="PaxDb" id="4097-A0A1S4DDH6"/>
<organism evidence="17">
    <name type="scientific">Nicotiana tabacum</name>
    <name type="common">Common tobacco</name>
    <dbReference type="NCBI Taxonomy" id="4097"/>
    <lineage>
        <taxon>Eukaryota</taxon>
        <taxon>Viridiplantae</taxon>
        <taxon>Streptophyta</taxon>
        <taxon>Embryophyta</taxon>
        <taxon>Tracheophyta</taxon>
        <taxon>Spermatophyta</taxon>
        <taxon>Magnoliopsida</taxon>
        <taxon>eudicotyledons</taxon>
        <taxon>Gunneridae</taxon>
        <taxon>Pentapetalae</taxon>
        <taxon>asterids</taxon>
        <taxon>lamiids</taxon>
        <taxon>Solanales</taxon>
        <taxon>Solanaceae</taxon>
        <taxon>Nicotianoideae</taxon>
        <taxon>Nicotianeae</taxon>
        <taxon>Nicotiana</taxon>
    </lineage>
</organism>
<dbReference type="InterPro" id="IPR003340">
    <property type="entry name" value="B3_DNA-bd"/>
</dbReference>
<evidence type="ECO:0000259" key="16">
    <source>
        <dbReference type="PROSITE" id="PS50863"/>
    </source>
</evidence>
<dbReference type="SUPFAM" id="SSF101936">
    <property type="entry name" value="DNA-binding pseudobarrel domain"/>
    <property type="match status" value="1"/>
</dbReference>
<evidence type="ECO:0000256" key="1">
    <source>
        <dbReference type="ARBA" id="ARBA00004123"/>
    </source>
</evidence>
<proteinExistence type="predicted"/>
<dbReference type="STRING" id="4097.A0A1S4DDH6"/>
<keyword evidence="14" id="KW-0539">Nucleus</keyword>
<dbReference type="OrthoDB" id="1747109at2759"/>
<reference evidence="17" key="1">
    <citation type="submission" date="2025-08" db="UniProtKB">
        <authorList>
            <consortium name="RefSeq"/>
        </authorList>
    </citation>
    <scope>IDENTIFICATION</scope>
</reference>
<keyword evidence="12 15" id="KW-0472">Membrane</keyword>
<feature type="domain" description="TF-B3" evidence="16">
    <location>
        <begin position="1"/>
        <end position="74"/>
    </location>
</feature>
<dbReference type="InterPro" id="IPR015300">
    <property type="entry name" value="DNA-bd_pseudobarrel_sf"/>
</dbReference>
<keyword evidence="4" id="KW-0813">Transport</keyword>